<comment type="caution">
    <text evidence="1">The sequence shown here is derived from an EMBL/GenBank/DDBJ whole genome shotgun (WGS) entry which is preliminary data.</text>
</comment>
<evidence type="ECO:0000313" key="2">
    <source>
        <dbReference type="Proteomes" id="UP001603857"/>
    </source>
</evidence>
<organism evidence="1 2">
    <name type="scientific">Flemingia macrophylla</name>
    <dbReference type="NCBI Taxonomy" id="520843"/>
    <lineage>
        <taxon>Eukaryota</taxon>
        <taxon>Viridiplantae</taxon>
        <taxon>Streptophyta</taxon>
        <taxon>Embryophyta</taxon>
        <taxon>Tracheophyta</taxon>
        <taxon>Spermatophyta</taxon>
        <taxon>Magnoliopsida</taxon>
        <taxon>eudicotyledons</taxon>
        <taxon>Gunneridae</taxon>
        <taxon>Pentapetalae</taxon>
        <taxon>rosids</taxon>
        <taxon>fabids</taxon>
        <taxon>Fabales</taxon>
        <taxon>Fabaceae</taxon>
        <taxon>Papilionoideae</taxon>
        <taxon>50 kb inversion clade</taxon>
        <taxon>NPAAA clade</taxon>
        <taxon>indigoferoid/millettioid clade</taxon>
        <taxon>Phaseoleae</taxon>
        <taxon>Flemingia</taxon>
    </lineage>
</organism>
<evidence type="ECO:0000313" key="1">
    <source>
        <dbReference type="EMBL" id="KAL2332499.1"/>
    </source>
</evidence>
<name>A0ABD1M9M3_9FABA</name>
<reference evidence="1 2" key="1">
    <citation type="submission" date="2024-08" db="EMBL/GenBank/DDBJ databases">
        <title>Insights into the chromosomal genome structure of Flemingia macrophylla.</title>
        <authorList>
            <person name="Ding Y."/>
            <person name="Zhao Y."/>
            <person name="Bi W."/>
            <person name="Wu M."/>
            <person name="Zhao G."/>
            <person name="Gong Y."/>
            <person name="Li W."/>
            <person name="Zhang P."/>
        </authorList>
    </citation>
    <scope>NUCLEOTIDE SEQUENCE [LARGE SCALE GENOMIC DNA]</scope>
    <source>
        <strain evidence="1">DYQJB</strain>
        <tissue evidence="1">Leaf</tissue>
    </source>
</reference>
<gene>
    <name evidence="1" type="ORF">Fmac_020080</name>
</gene>
<proteinExistence type="predicted"/>
<dbReference type="EMBL" id="JBGMDY010000006">
    <property type="protein sequence ID" value="KAL2332499.1"/>
    <property type="molecule type" value="Genomic_DNA"/>
</dbReference>
<protein>
    <submittedName>
        <fullName evidence="1">Uncharacterized protein</fullName>
    </submittedName>
</protein>
<accession>A0ABD1M9M3</accession>
<keyword evidence="2" id="KW-1185">Reference proteome</keyword>
<sequence length="71" mass="7577">MWCEAPESINHSPFLLDNFSIPPALCVFSRLINVVNCSPLNPGIPPRSGFSIAAACCLSIPLPCAAFARAF</sequence>
<dbReference type="Proteomes" id="UP001603857">
    <property type="component" value="Unassembled WGS sequence"/>
</dbReference>
<dbReference type="AlphaFoldDB" id="A0ABD1M9M3"/>